<evidence type="ECO:0000313" key="2">
    <source>
        <dbReference type="Proteomes" id="UP000789508"/>
    </source>
</evidence>
<gene>
    <name evidence="1" type="ORF">ALEPTO_LOCUS10863</name>
</gene>
<name>A0A9N9EJN6_9GLOM</name>
<reference evidence="1" key="1">
    <citation type="submission" date="2021-06" db="EMBL/GenBank/DDBJ databases">
        <authorList>
            <person name="Kallberg Y."/>
            <person name="Tangrot J."/>
            <person name="Rosling A."/>
        </authorList>
    </citation>
    <scope>NUCLEOTIDE SEQUENCE</scope>
    <source>
        <strain evidence="1">FL130A</strain>
    </source>
</reference>
<accession>A0A9N9EJN6</accession>
<keyword evidence="2" id="KW-1185">Reference proteome</keyword>
<dbReference type="OrthoDB" id="2329207at2759"/>
<dbReference type="AlphaFoldDB" id="A0A9N9EJN6"/>
<protein>
    <submittedName>
        <fullName evidence="1">1501_t:CDS:1</fullName>
    </submittedName>
</protein>
<comment type="caution">
    <text evidence="1">The sequence shown here is derived from an EMBL/GenBank/DDBJ whole genome shotgun (WGS) entry which is preliminary data.</text>
</comment>
<dbReference type="Proteomes" id="UP000789508">
    <property type="component" value="Unassembled WGS sequence"/>
</dbReference>
<proteinExistence type="predicted"/>
<organism evidence="1 2">
    <name type="scientific">Ambispora leptoticha</name>
    <dbReference type="NCBI Taxonomy" id="144679"/>
    <lineage>
        <taxon>Eukaryota</taxon>
        <taxon>Fungi</taxon>
        <taxon>Fungi incertae sedis</taxon>
        <taxon>Mucoromycota</taxon>
        <taxon>Glomeromycotina</taxon>
        <taxon>Glomeromycetes</taxon>
        <taxon>Archaeosporales</taxon>
        <taxon>Ambisporaceae</taxon>
        <taxon>Ambispora</taxon>
    </lineage>
</organism>
<evidence type="ECO:0000313" key="1">
    <source>
        <dbReference type="EMBL" id="CAG8681133.1"/>
    </source>
</evidence>
<sequence length="79" mass="9432">MSGSKRKTCSSEKNFEEESVAWKPFIKILEKPNVSNRLLEYLCSLKHKTLLVDEKQKTHRNWIAHLNEIWKRHPSSRIQ</sequence>
<feature type="non-terminal residue" evidence="1">
    <location>
        <position position="79"/>
    </location>
</feature>
<dbReference type="EMBL" id="CAJVPS010014218">
    <property type="protein sequence ID" value="CAG8681133.1"/>
    <property type="molecule type" value="Genomic_DNA"/>
</dbReference>